<evidence type="ECO:0000256" key="1">
    <source>
        <dbReference type="ARBA" id="ARBA00022723"/>
    </source>
</evidence>
<dbReference type="Gene3D" id="3.60.21.10">
    <property type="match status" value="1"/>
</dbReference>
<dbReference type="OrthoDB" id="9780884at2"/>
<dbReference type="GO" id="GO:0008758">
    <property type="term" value="F:UDP-2,3-diacylglucosamine hydrolase activity"/>
    <property type="evidence" value="ECO:0007669"/>
    <property type="project" value="TreeGrafter"/>
</dbReference>
<evidence type="ECO:0000259" key="3">
    <source>
        <dbReference type="Pfam" id="PF00149"/>
    </source>
</evidence>
<protein>
    <recommendedName>
        <fullName evidence="3">Calcineurin-like phosphoesterase domain-containing protein</fullName>
    </recommendedName>
</protein>
<comment type="caution">
    <text evidence="4">The sequence shown here is derived from an EMBL/GenBank/DDBJ whole genome shotgun (WGS) entry which is preliminary data.</text>
</comment>
<dbReference type="RefSeq" id="WP_114382488.1">
    <property type="nucleotide sequence ID" value="NZ_QPJD01000015.1"/>
</dbReference>
<proteinExistence type="predicted"/>
<reference evidence="4 5" key="1">
    <citation type="submission" date="2018-07" db="EMBL/GenBank/DDBJ databases">
        <title>Genomic Encyclopedia of Type Strains, Phase III (KMG-III): the genomes of soil and plant-associated and newly described type strains.</title>
        <authorList>
            <person name="Whitman W."/>
        </authorList>
    </citation>
    <scope>NUCLEOTIDE SEQUENCE [LARGE SCALE GENOMIC DNA]</scope>
    <source>
        <strain evidence="4 5">CECT 7506</strain>
    </source>
</reference>
<dbReference type="PANTHER" id="PTHR31302">
    <property type="entry name" value="TRANSMEMBRANE PROTEIN WITH METALLOPHOSPHOESTERASE DOMAIN-RELATED"/>
    <property type="match status" value="1"/>
</dbReference>
<keyword evidence="1" id="KW-0479">Metal-binding</keyword>
<dbReference type="GO" id="GO:0009245">
    <property type="term" value="P:lipid A biosynthetic process"/>
    <property type="evidence" value="ECO:0007669"/>
    <property type="project" value="TreeGrafter"/>
</dbReference>
<gene>
    <name evidence="4" type="ORF">DFP97_115142</name>
</gene>
<dbReference type="Proteomes" id="UP000252415">
    <property type="component" value="Unassembled WGS sequence"/>
</dbReference>
<name>A0A368VLY3_9BACL</name>
<accession>A0A368VLY3</accession>
<dbReference type="SUPFAM" id="SSF56300">
    <property type="entry name" value="Metallo-dependent phosphatases"/>
    <property type="match status" value="1"/>
</dbReference>
<dbReference type="InterPro" id="IPR004843">
    <property type="entry name" value="Calcineurin-like_PHP"/>
</dbReference>
<dbReference type="PANTHER" id="PTHR31302:SF31">
    <property type="entry name" value="PHOSPHODIESTERASE YAEI"/>
    <property type="match status" value="1"/>
</dbReference>
<sequence length="253" mass="29090">MFFIALAGFLVFIYILFIFPTQWLKIEQVQHPIGINKRILQISDLHVDMLRVSTLRIRQAIEAHKPDYIFLTGDYTYRERYLLRASYYFKVIADCGVPVYAVLGNHDYDLPRLKRLLDLFQAYGIQVLRNESVSLSDFHLVGIDNDSTGHSRIEQSFKGVGNERPIVVITHDPNVLLRIKRPYDYLMAGHLHGKQLNVPFFFAFKSKGPLSKKGIYKGLHSNEQGVFYISKGIGQAGVNARFMVRSEITVHDL</sequence>
<evidence type="ECO:0000313" key="5">
    <source>
        <dbReference type="Proteomes" id="UP000252415"/>
    </source>
</evidence>
<evidence type="ECO:0000256" key="2">
    <source>
        <dbReference type="ARBA" id="ARBA00022801"/>
    </source>
</evidence>
<dbReference type="InterPro" id="IPR029052">
    <property type="entry name" value="Metallo-depent_PP-like"/>
</dbReference>
<dbReference type="AlphaFoldDB" id="A0A368VLY3"/>
<evidence type="ECO:0000313" key="4">
    <source>
        <dbReference type="EMBL" id="RCW42709.1"/>
    </source>
</evidence>
<organism evidence="4 5">
    <name type="scientific">Paenibacillus prosopidis</name>
    <dbReference type="NCBI Taxonomy" id="630520"/>
    <lineage>
        <taxon>Bacteria</taxon>
        <taxon>Bacillati</taxon>
        <taxon>Bacillota</taxon>
        <taxon>Bacilli</taxon>
        <taxon>Bacillales</taxon>
        <taxon>Paenibacillaceae</taxon>
        <taxon>Paenibacillus</taxon>
    </lineage>
</organism>
<dbReference type="EMBL" id="QPJD01000015">
    <property type="protein sequence ID" value="RCW42709.1"/>
    <property type="molecule type" value="Genomic_DNA"/>
</dbReference>
<dbReference type="Pfam" id="PF00149">
    <property type="entry name" value="Metallophos"/>
    <property type="match status" value="1"/>
</dbReference>
<dbReference type="InterPro" id="IPR051158">
    <property type="entry name" value="Metallophosphoesterase_sf"/>
</dbReference>
<keyword evidence="2" id="KW-0378">Hydrolase</keyword>
<dbReference type="GO" id="GO:0016020">
    <property type="term" value="C:membrane"/>
    <property type="evidence" value="ECO:0007669"/>
    <property type="project" value="GOC"/>
</dbReference>
<keyword evidence="5" id="KW-1185">Reference proteome</keyword>
<feature type="domain" description="Calcineurin-like phosphoesterase" evidence="3">
    <location>
        <begin position="38"/>
        <end position="192"/>
    </location>
</feature>
<dbReference type="GO" id="GO:0046872">
    <property type="term" value="F:metal ion binding"/>
    <property type="evidence" value="ECO:0007669"/>
    <property type="project" value="UniProtKB-KW"/>
</dbReference>